<reference evidence="3 4" key="1">
    <citation type="submission" date="2015-12" db="EMBL/GenBank/DDBJ databases">
        <title>Draft genome sequence of Moniliophthora roreri, the causal agent of frosty pod rot of cacao.</title>
        <authorList>
            <person name="Aime M.C."/>
            <person name="Diaz-Valderrama J.R."/>
            <person name="Kijpornyongpan T."/>
            <person name="Phillips-Mora W."/>
        </authorList>
    </citation>
    <scope>NUCLEOTIDE SEQUENCE [LARGE SCALE GENOMIC DNA]</scope>
    <source>
        <strain evidence="3 4">MCA 2952</strain>
    </source>
</reference>
<feature type="domain" description="CxC2-like cysteine cluster KDZ transposase-associated" evidence="2">
    <location>
        <begin position="160"/>
        <end position="244"/>
    </location>
</feature>
<feature type="compositionally biased region" description="Basic residues" evidence="1">
    <location>
        <begin position="16"/>
        <end position="27"/>
    </location>
</feature>
<proteinExistence type="predicted"/>
<protein>
    <recommendedName>
        <fullName evidence="2">CxC2-like cysteine cluster KDZ transposase-associated domain-containing protein</fullName>
    </recommendedName>
</protein>
<dbReference type="Proteomes" id="UP000054988">
    <property type="component" value="Unassembled WGS sequence"/>
</dbReference>
<organism evidence="3 4">
    <name type="scientific">Moniliophthora roreri</name>
    <name type="common">Frosty pod rot fungus</name>
    <name type="synonym">Monilia roreri</name>
    <dbReference type="NCBI Taxonomy" id="221103"/>
    <lineage>
        <taxon>Eukaryota</taxon>
        <taxon>Fungi</taxon>
        <taxon>Dikarya</taxon>
        <taxon>Basidiomycota</taxon>
        <taxon>Agaricomycotina</taxon>
        <taxon>Agaricomycetes</taxon>
        <taxon>Agaricomycetidae</taxon>
        <taxon>Agaricales</taxon>
        <taxon>Marasmiineae</taxon>
        <taxon>Marasmiaceae</taxon>
        <taxon>Moniliophthora</taxon>
    </lineage>
</organism>
<accession>A0A0W0FEF4</accession>
<feature type="compositionally biased region" description="Basic and acidic residues" evidence="1">
    <location>
        <begin position="28"/>
        <end position="40"/>
    </location>
</feature>
<name>A0A0W0FEF4_MONRR</name>
<dbReference type="InterPro" id="IPR041457">
    <property type="entry name" value="CxC2_KDZ-assoc"/>
</dbReference>
<evidence type="ECO:0000313" key="3">
    <source>
        <dbReference type="EMBL" id="KTB34666.1"/>
    </source>
</evidence>
<gene>
    <name evidence="3" type="ORF">WG66_12756</name>
</gene>
<feature type="region of interest" description="Disordered" evidence="1">
    <location>
        <begin position="1"/>
        <end position="40"/>
    </location>
</feature>
<comment type="caution">
    <text evidence="3">The sequence shown here is derived from an EMBL/GenBank/DDBJ whole genome shotgun (WGS) entry which is preliminary data.</text>
</comment>
<evidence type="ECO:0000256" key="1">
    <source>
        <dbReference type="SAM" id="MobiDB-lite"/>
    </source>
</evidence>
<evidence type="ECO:0000259" key="2">
    <source>
        <dbReference type="Pfam" id="PF18803"/>
    </source>
</evidence>
<dbReference type="Pfam" id="PF18803">
    <property type="entry name" value="CxC2"/>
    <property type="match status" value="1"/>
</dbReference>
<sequence>MPPTPIKVKLPTATQVKKKVDKARSRKHVEEKKKLSEPKEDEQMKVTHFVKDSAQLEVDRAMMMMFIPDGAPALMTVVEDPATTILNKDDKQNKPQYQRVSIIMASLRDHMPRIQHAYINQQYDVECWVWSVRCCSCMATRHHGAPFHGIEHWNGAFFETTSLARIGLTLLHTTGIIEVLVNFCFCPQHLDNFEQLLDLCLFPTTINRIETVVSFELLDDFHLHTLTSKKVAFDYYDALQQKTNPMLPHKAQNCYQVFLWVAQVHHHLATQRRAGQSHGIDWHLFHRPEKHTAVYCPACPEPSFNMEVEEIVNTPDDKKHKHTLFIVVDGCHSTQCLKKREDPDDIALNEGSAYFSAHHNFREYIKENTGEADPLTCS</sequence>
<dbReference type="EMBL" id="LATX01002052">
    <property type="protein sequence ID" value="KTB34666.1"/>
    <property type="molecule type" value="Genomic_DNA"/>
</dbReference>
<dbReference type="AlphaFoldDB" id="A0A0W0FEF4"/>
<evidence type="ECO:0000313" key="4">
    <source>
        <dbReference type="Proteomes" id="UP000054988"/>
    </source>
</evidence>